<evidence type="ECO:0000313" key="4">
    <source>
        <dbReference type="EMBL" id="CDZ78491.1"/>
    </source>
</evidence>
<dbReference type="InterPro" id="IPR001173">
    <property type="entry name" value="Glyco_trans_2-like"/>
</dbReference>
<dbReference type="STRING" id="1034943.BN59_02801"/>
<dbReference type="PANTHER" id="PTHR48090:SF7">
    <property type="entry name" value="RFBJ PROTEIN"/>
    <property type="match status" value="1"/>
</dbReference>
<evidence type="ECO:0000259" key="3">
    <source>
        <dbReference type="Pfam" id="PF26629"/>
    </source>
</evidence>
<keyword evidence="4" id="KW-0808">Transferase</keyword>
<reference evidence="4 5" key="1">
    <citation type="submission" date="2014-06" db="EMBL/GenBank/DDBJ databases">
        <authorList>
            <person name="Urmite Genomes Urmite Genomes"/>
        </authorList>
    </citation>
    <scope>NUCLEOTIDE SEQUENCE [LARGE SCALE GENOMIC DNA]</scope>
</reference>
<dbReference type="EMBL" id="CCSB01000003">
    <property type="protein sequence ID" value="CDZ78491.1"/>
    <property type="molecule type" value="Genomic_DNA"/>
</dbReference>
<protein>
    <submittedName>
        <fullName evidence="4">Undecaprenyl-phosphate 4-deoxy-4-formamido-L-arabinose transferase</fullName>
    </submittedName>
</protein>
<dbReference type="PANTHER" id="PTHR48090">
    <property type="entry name" value="UNDECAPRENYL-PHOSPHATE 4-DEOXY-4-FORMAMIDO-L-ARABINOSE TRANSFERASE-RELATED"/>
    <property type="match status" value="1"/>
</dbReference>
<feature type="transmembrane region" description="Helical" evidence="1">
    <location>
        <begin position="365"/>
        <end position="387"/>
    </location>
</feature>
<name>A0A078L040_9GAMM</name>
<sequence>MIQHFFPDTHRADNPLVTLLIPALNEELTIGEFVDWCKEGLLKAGIPGQILIVDSSTDKTKDIALAHGAEVLSVPQKGLGRAYIDAIPYVQGQYIIMGDADLTYDMRFIQSFVEKFEQGYEFIMGSRFKGTIEPGAMPALHQYFGTPVTTWMLNRIYNSRFSDIHCGMRGLTLDALKRMKLQSQSWQYASEMIIKAIHLNLKQTEVPIVFHKDRDGRQSHHKRVGWYAPWLAGWVNLKAILTFGADFFLFKIGMIMTFIGFCSTALLYGGPVNVFKLGLHLHWMIFFLLVFLVGLQFFFMGILAKGLYDVELQRSEKWKKCLSLDRVIPSCILLILLGLFSMLPIVKEYINTGWILSSTINQSSYHAVGGVGLVLSGVIYFTSALLYNAIILNHSYHSDNAQ</sequence>
<feature type="transmembrane region" description="Helical" evidence="1">
    <location>
        <begin position="324"/>
        <end position="345"/>
    </location>
</feature>
<evidence type="ECO:0000259" key="2">
    <source>
        <dbReference type="Pfam" id="PF00535"/>
    </source>
</evidence>
<feature type="domain" description="Low-salt glycan biosynthesis hexosyltransferase Agl6 C-terminal transmembrane region" evidence="3">
    <location>
        <begin position="309"/>
        <end position="390"/>
    </location>
</feature>
<keyword evidence="1" id="KW-1133">Transmembrane helix</keyword>
<evidence type="ECO:0000313" key="5">
    <source>
        <dbReference type="Proteomes" id="UP000044071"/>
    </source>
</evidence>
<evidence type="ECO:0000256" key="1">
    <source>
        <dbReference type="SAM" id="Phobius"/>
    </source>
</evidence>
<dbReference type="InterPro" id="IPR050256">
    <property type="entry name" value="Glycosyltransferase_2"/>
</dbReference>
<dbReference type="OrthoDB" id="9808633at2"/>
<keyword evidence="1" id="KW-0812">Transmembrane</keyword>
<dbReference type="Gene3D" id="3.90.550.10">
    <property type="entry name" value="Spore Coat Polysaccharide Biosynthesis Protein SpsA, Chain A"/>
    <property type="match status" value="1"/>
</dbReference>
<dbReference type="SUPFAM" id="SSF53448">
    <property type="entry name" value="Nucleotide-diphospho-sugar transferases"/>
    <property type="match status" value="1"/>
</dbReference>
<dbReference type="Pfam" id="PF26629">
    <property type="entry name" value="GT2_TM_C"/>
    <property type="match status" value="1"/>
</dbReference>
<dbReference type="RefSeq" id="WP_044011631.1">
    <property type="nucleotide sequence ID" value="NZ_CCVW01000003.1"/>
</dbReference>
<dbReference type="GO" id="GO:0016740">
    <property type="term" value="F:transferase activity"/>
    <property type="evidence" value="ECO:0007669"/>
    <property type="project" value="UniProtKB-KW"/>
</dbReference>
<feature type="domain" description="Glycosyltransferase 2-like" evidence="2">
    <location>
        <begin position="19"/>
        <end position="177"/>
    </location>
</feature>
<dbReference type="AlphaFoldDB" id="A0A078L040"/>
<dbReference type="Pfam" id="PF00535">
    <property type="entry name" value="Glycos_transf_2"/>
    <property type="match status" value="1"/>
</dbReference>
<dbReference type="InterPro" id="IPR029044">
    <property type="entry name" value="Nucleotide-diphossugar_trans"/>
</dbReference>
<keyword evidence="1" id="KW-0472">Membrane</keyword>
<gene>
    <name evidence="4" type="primary">arnC_1</name>
    <name evidence="4" type="ORF">BN59_02801</name>
</gene>
<organism evidence="4 5">
    <name type="scientific">Legionella massiliensis</name>
    <dbReference type="NCBI Taxonomy" id="1034943"/>
    <lineage>
        <taxon>Bacteria</taxon>
        <taxon>Pseudomonadati</taxon>
        <taxon>Pseudomonadota</taxon>
        <taxon>Gammaproteobacteria</taxon>
        <taxon>Legionellales</taxon>
        <taxon>Legionellaceae</taxon>
        <taxon>Legionella</taxon>
    </lineage>
</organism>
<dbReference type="CDD" id="cd04179">
    <property type="entry name" value="DPM_DPG-synthase_like"/>
    <property type="match status" value="1"/>
</dbReference>
<accession>A0A078L040</accession>
<feature type="transmembrane region" description="Helical" evidence="1">
    <location>
        <begin position="248"/>
        <end position="269"/>
    </location>
</feature>
<dbReference type="Proteomes" id="UP000044071">
    <property type="component" value="Unassembled WGS sequence"/>
</dbReference>
<feature type="transmembrane region" description="Helical" evidence="1">
    <location>
        <begin position="281"/>
        <end position="303"/>
    </location>
</feature>
<dbReference type="InterPro" id="IPR058718">
    <property type="entry name" value="Agl6_TM_C"/>
</dbReference>
<proteinExistence type="predicted"/>
<keyword evidence="5" id="KW-1185">Reference proteome</keyword>
<dbReference type="eggNOG" id="COG0463">
    <property type="taxonomic scope" value="Bacteria"/>
</dbReference>